<dbReference type="InterPro" id="IPR029025">
    <property type="entry name" value="T3SS_substrate_exporter_C"/>
</dbReference>
<feature type="transmembrane region" description="Helical" evidence="13">
    <location>
        <begin position="35"/>
        <end position="55"/>
    </location>
</feature>
<feature type="transmembrane region" description="Helical" evidence="13">
    <location>
        <begin position="145"/>
        <end position="167"/>
    </location>
</feature>
<evidence type="ECO:0000256" key="14">
    <source>
        <dbReference type="SAM" id="MobiDB-lite"/>
    </source>
</evidence>
<evidence type="ECO:0000256" key="7">
    <source>
        <dbReference type="ARBA" id="ARBA00022795"/>
    </source>
</evidence>
<organism evidence="15 16">
    <name type="scientific">Devosia riboflavina</name>
    <dbReference type="NCBI Taxonomy" id="46914"/>
    <lineage>
        <taxon>Bacteria</taxon>
        <taxon>Pseudomonadati</taxon>
        <taxon>Pseudomonadota</taxon>
        <taxon>Alphaproteobacteria</taxon>
        <taxon>Hyphomicrobiales</taxon>
        <taxon>Devosiaceae</taxon>
        <taxon>Devosia</taxon>
    </lineage>
</organism>
<dbReference type="Gene3D" id="6.10.250.2080">
    <property type="match status" value="1"/>
</dbReference>
<comment type="caution">
    <text evidence="15">The sequence shown here is derived from an EMBL/GenBank/DDBJ whole genome shotgun (WGS) entry which is preliminary data.</text>
</comment>
<dbReference type="InterPro" id="IPR006135">
    <property type="entry name" value="T3SS_substrate_exporter"/>
</dbReference>
<evidence type="ECO:0000256" key="8">
    <source>
        <dbReference type="ARBA" id="ARBA00022927"/>
    </source>
</evidence>
<dbReference type="GO" id="GO:0044780">
    <property type="term" value="P:bacterial-type flagellum assembly"/>
    <property type="evidence" value="ECO:0007669"/>
    <property type="project" value="InterPro"/>
</dbReference>
<feature type="transmembrane region" description="Helical" evidence="13">
    <location>
        <begin position="195"/>
        <end position="214"/>
    </location>
</feature>
<protein>
    <recommendedName>
        <fullName evidence="3 13">Flagellar biosynthetic protein FlhB</fullName>
    </recommendedName>
</protein>
<evidence type="ECO:0000256" key="2">
    <source>
        <dbReference type="ARBA" id="ARBA00010690"/>
    </source>
</evidence>
<dbReference type="GO" id="GO:0009306">
    <property type="term" value="P:protein secretion"/>
    <property type="evidence" value="ECO:0007669"/>
    <property type="project" value="InterPro"/>
</dbReference>
<dbReference type="NCBIfam" id="TIGR00328">
    <property type="entry name" value="flhB"/>
    <property type="match status" value="1"/>
</dbReference>
<dbReference type="PANTHER" id="PTHR30531">
    <property type="entry name" value="FLAGELLAR BIOSYNTHETIC PROTEIN FLHB"/>
    <property type="match status" value="1"/>
</dbReference>
<dbReference type="SUPFAM" id="SSF160544">
    <property type="entry name" value="EscU C-terminal domain-like"/>
    <property type="match status" value="1"/>
</dbReference>
<evidence type="ECO:0000256" key="1">
    <source>
        <dbReference type="ARBA" id="ARBA00004651"/>
    </source>
</evidence>
<name>A0A087LUZ8_9HYPH</name>
<dbReference type="AlphaFoldDB" id="A0A087LUZ8"/>
<keyword evidence="16" id="KW-1185">Reference proteome</keyword>
<comment type="similarity">
    <text evidence="2 13">Belongs to the type III secretion exporter family.</text>
</comment>
<evidence type="ECO:0000256" key="9">
    <source>
        <dbReference type="ARBA" id="ARBA00022989"/>
    </source>
</evidence>
<evidence type="ECO:0000256" key="10">
    <source>
        <dbReference type="ARBA" id="ARBA00023136"/>
    </source>
</evidence>
<dbReference type="STRING" id="46914.JP75_24645"/>
<dbReference type="PRINTS" id="PR00950">
    <property type="entry name" value="TYPE3IMSPROT"/>
</dbReference>
<keyword evidence="11 13" id="KW-1006">Bacterial flagellum protein export</keyword>
<evidence type="ECO:0000313" key="16">
    <source>
        <dbReference type="Proteomes" id="UP000028981"/>
    </source>
</evidence>
<comment type="subcellular location">
    <subcellularLocation>
        <location evidence="1">Cell membrane</location>
        <topology evidence="1">Multi-pass membrane protein</topology>
    </subcellularLocation>
</comment>
<dbReference type="OrthoDB" id="9807950at2"/>
<evidence type="ECO:0000313" key="15">
    <source>
        <dbReference type="EMBL" id="KFL28451.1"/>
    </source>
</evidence>
<keyword evidence="10 13" id="KW-0472">Membrane</keyword>
<keyword evidence="7 13" id="KW-1005">Bacterial flagellum biogenesis</keyword>
<keyword evidence="15" id="KW-0282">Flagellum</keyword>
<dbReference type="GO" id="GO:0005886">
    <property type="term" value="C:plasma membrane"/>
    <property type="evidence" value="ECO:0007669"/>
    <property type="project" value="UniProtKB-SubCell"/>
</dbReference>
<proteinExistence type="inferred from homology"/>
<dbReference type="RefSeq" id="WP_035087519.1">
    <property type="nucleotide sequence ID" value="NZ_JQGC01000035.1"/>
</dbReference>
<feature type="compositionally biased region" description="Basic and acidic residues" evidence="14">
    <location>
        <begin position="8"/>
        <end position="26"/>
    </location>
</feature>
<evidence type="ECO:0000256" key="13">
    <source>
        <dbReference type="RuleBase" id="RU364091"/>
    </source>
</evidence>
<dbReference type="Gene3D" id="3.40.1690.10">
    <property type="entry name" value="secretion proteins EscU"/>
    <property type="match status" value="1"/>
</dbReference>
<dbReference type="EMBL" id="JQGC01000035">
    <property type="protein sequence ID" value="KFL28451.1"/>
    <property type="molecule type" value="Genomic_DNA"/>
</dbReference>
<comment type="function">
    <text evidence="12 13">Required for formation of the rod structure in the basal body of the flagellar apparatus. Together with FliI and FliH, may constitute the export apparatus of flagellin.</text>
</comment>
<sequence length="361" mass="40109">MSDDAPEQDSKTEDPSQKKLEEAHKKGDVAKSQEVTTWFMLIGTTIVFASMAPWVSTQISNPLQIIMMNADRFDVEGSGFSAFFNGLAFSMIGAVLAPLAVLYICGVLANLVQHRPLFSAEPITPKFSKISPLAGAKRLFSSEALVNFGKGLLKIAVVGIVVVMVVWPERDRLDTMMTADPIIILMDFQELGVKILTAVLIVVTFIAAADYFYTRQKWWKRQMMTVQETREEYKQMEGDPHVKGRIRQLRQERARKRMMQAVPDATVVVTNPTHYAVALKYDKGMGAPKCVAKGADAVALRIRTVAKENDVPIIENPPLARALFAAVDVDEDIPADHYKAVAEIIGFVMRLKHGQSWKARG</sequence>
<accession>A0A087LUZ8</accession>
<feature type="transmembrane region" description="Helical" evidence="13">
    <location>
        <begin position="87"/>
        <end position="112"/>
    </location>
</feature>
<evidence type="ECO:0000256" key="4">
    <source>
        <dbReference type="ARBA" id="ARBA00022448"/>
    </source>
</evidence>
<keyword evidence="15" id="KW-0966">Cell projection</keyword>
<keyword evidence="5 13" id="KW-1003">Cell membrane</keyword>
<evidence type="ECO:0000256" key="6">
    <source>
        <dbReference type="ARBA" id="ARBA00022692"/>
    </source>
</evidence>
<gene>
    <name evidence="13" type="primary">flhB</name>
    <name evidence="15" type="ORF">JP75_24645</name>
</gene>
<evidence type="ECO:0000256" key="11">
    <source>
        <dbReference type="ARBA" id="ARBA00023225"/>
    </source>
</evidence>
<keyword evidence="9 13" id="KW-1133">Transmembrane helix</keyword>
<evidence type="ECO:0000256" key="3">
    <source>
        <dbReference type="ARBA" id="ARBA00021622"/>
    </source>
</evidence>
<feature type="region of interest" description="Disordered" evidence="14">
    <location>
        <begin position="1"/>
        <end position="26"/>
    </location>
</feature>
<keyword evidence="4 13" id="KW-0813">Transport</keyword>
<reference evidence="15 16" key="1">
    <citation type="submission" date="2014-08" db="EMBL/GenBank/DDBJ databases">
        <authorList>
            <person name="Hassan Y.I."/>
            <person name="Lepp D."/>
            <person name="Zhou T."/>
        </authorList>
    </citation>
    <scope>NUCLEOTIDE SEQUENCE [LARGE SCALE GENOMIC DNA]</scope>
    <source>
        <strain evidence="15 16">IFO13584</strain>
    </source>
</reference>
<evidence type="ECO:0000256" key="12">
    <source>
        <dbReference type="ARBA" id="ARBA00025078"/>
    </source>
</evidence>
<dbReference type="InterPro" id="IPR006136">
    <property type="entry name" value="FlhB"/>
</dbReference>
<keyword evidence="15" id="KW-0969">Cilium</keyword>
<dbReference type="FunFam" id="3.40.1690.10:FF:000001">
    <property type="entry name" value="Flagellar biosynthetic protein FlhB"/>
    <property type="match status" value="1"/>
</dbReference>
<evidence type="ECO:0000256" key="5">
    <source>
        <dbReference type="ARBA" id="ARBA00022475"/>
    </source>
</evidence>
<dbReference type="PANTHER" id="PTHR30531:SF12">
    <property type="entry name" value="FLAGELLAR BIOSYNTHETIC PROTEIN FLHB"/>
    <property type="match status" value="1"/>
</dbReference>
<dbReference type="Proteomes" id="UP000028981">
    <property type="component" value="Unassembled WGS sequence"/>
</dbReference>
<dbReference type="Pfam" id="PF01312">
    <property type="entry name" value="Bac_export_2"/>
    <property type="match status" value="1"/>
</dbReference>
<keyword evidence="6 13" id="KW-0812">Transmembrane</keyword>
<keyword evidence="8 13" id="KW-0653">Protein transport</keyword>